<dbReference type="VEuPathDB" id="FungiDB:A9K55_008977"/>
<dbReference type="GO" id="GO:0016788">
    <property type="term" value="F:hydrolase activity, acting on ester bonds"/>
    <property type="evidence" value="ECO:0007669"/>
    <property type="project" value="InterPro"/>
</dbReference>
<dbReference type="EMBL" id="CP023324">
    <property type="protein sequence ID" value="ATY63410.1"/>
    <property type="molecule type" value="Genomic_DNA"/>
</dbReference>
<evidence type="ECO:0000256" key="2">
    <source>
        <dbReference type="SAM" id="SignalP"/>
    </source>
</evidence>
<organism evidence="3 4">
    <name type="scientific">Cordyceps militaris</name>
    <name type="common">Caterpillar fungus</name>
    <name type="synonym">Clavaria militaris</name>
    <dbReference type="NCBI Taxonomy" id="73501"/>
    <lineage>
        <taxon>Eukaryota</taxon>
        <taxon>Fungi</taxon>
        <taxon>Dikarya</taxon>
        <taxon>Ascomycota</taxon>
        <taxon>Pezizomycotina</taxon>
        <taxon>Sordariomycetes</taxon>
        <taxon>Hypocreomycetidae</taxon>
        <taxon>Hypocreales</taxon>
        <taxon>Cordycipitaceae</taxon>
        <taxon>Cordyceps</taxon>
    </lineage>
</organism>
<evidence type="ECO:0000313" key="4">
    <source>
        <dbReference type="Proteomes" id="UP000323067"/>
    </source>
</evidence>
<feature type="signal peptide" evidence="2">
    <location>
        <begin position="1"/>
        <end position="15"/>
    </location>
</feature>
<reference evidence="3 4" key="1">
    <citation type="journal article" date="2017" name="BMC Genomics">
        <title>Chromosome level assembly and secondary metabolite potential of the parasitic fungus Cordyceps militaris.</title>
        <authorList>
            <person name="Kramer G.J."/>
            <person name="Nodwell J.R."/>
        </authorList>
    </citation>
    <scope>NUCLEOTIDE SEQUENCE [LARGE SCALE GENOMIC DNA]</scope>
    <source>
        <strain evidence="3 4">ATCC 34164</strain>
    </source>
</reference>
<proteinExistence type="predicted"/>
<keyword evidence="2" id="KW-0732">Signal</keyword>
<accession>A0A2H4SJY2</accession>
<sequence length="387" mass="43474">MLFGKILAFAGLSAAATVKTSNVKGKAFDRFVVIYFENENYEKAFGDANFKWLSKKGITLTNYFAATHPSQPNYMASIAGDYFGLNDDRLIDSPSNVATVIDLLESKDISWAHYQEDMPYTGFEGASYKNSRGANDYVRKHNPAIMHKSVTDSGDRLGRVKNMSNIDTSRSEFHKDLKNNALPQWMFITPNMTSDGHDSSVTTAGQWARFFLEPLLTNSNFMQNTLVLVTWDESETYSRRNNVFGMLVGDAVPASLVGTTDASFYNHYSEIATVSANWDLPTLGRWDVGANVYKMVADKTGDKVRAWDSDKEFQSYYWNGYYGGYLNSKSQNKPIPKPNLNLDRNTFNGRGILQSVKDTWANSNAPTYYTDSLKVSDSQHPPQGYEP</sequence>
<dbReference type="PANTHER" id="PTHR31956">
    <property type="entry name" value="NON-SPECIFIC PHOSPHOLIPASE C4-RELATED"/>
    <property type="match status" value="1"/>
</dbReference>
<dbReference type="InterPro" id="IPR007312">
    <property type="entry name" value="Phosphoesterase"/>
</dbReference>
<feature type="chain" id="PRO_5014184332" evidence="2">
    <location>
        <begin position="16"/>
        <end position="387"/>
    </location>
</feature>
<dbReference type="FunFam" id="3.40.720.10:FF:000064">
    <property type="entry name" value="Probable acid phosphatase Pho610"/>
    <property type="match status" value="1"/>
</dbReference>
<dbReference type="PANTHER" id="PTHR31956:SF15">
    <property type="entry name" value="ACID PHOSPHATASE PHOA"/>
    <property type="match status" value="1"/>
</dbReference>
<dbReference type="VEuPathDB" id="FungiDB:CCM_08728"/>
<dbReference type="Gene3D" id="3.40.720.10">
    <property type="entry name" value="Alkaline Phosphatase, subunit A"/>
    <property type="match status" value="1"/>
</dbReference>
<evidence type="ECO:0000313" key="3">
    <source>
        <dbReference type="EMBL" id="ATY63410.1"/>
    </source>
</evidence>
<evidence type="ECO:0000256" key="1">
    <source>
        <dbReference type="ARBA" id="ARBA00022801"/>
    </source>
</evidence>
<dbReference type="OrthoDB" id="5135119at2759"/>
<keyword evidence="1" id="KW-0378">Hydrolase</keyword>
<gene>
    <name evidence="3" type="ORF">A9K55_008977</name>
</gene>
<name>A0A2H4SJY2_CORMI</name>
<dbReference type="InterPro" id="IPR017850">
    <property type="entry name" value="Alkaline_phosphatase_core_sf"/>
</dbReference>
<dbReference type="Pfam" id="PF04185">
    <property type="entry name" value="Phosphoesterase"/>
    <property type="match status" value="1"/>
</dbReference>
<dbReference type="Proteomes" id="UP000323067">
    <property type="component" value="Chromosome vii"/>
</dbReference>
<dbReference type="AlphaFoldDB" id="A0A2H4SJY2"/>
<dbReference type="GO" id="GO:0009395">
    <property type="term" value="P:phospholipid catabolic process"/>
    <property type="evidence" value="ECO:0007669"/>
    <property type="project" value="TreeGrafter"/>
</dbReference>
<protein>
    <submittedName>
        <fullName evidence="3">Phosphoesterase family</fullName>
    </submittedName>
</protein>